<dbReference type="Proteomes" id="UP000004478">
    <property type="component" value="Unassembled WGS sequence"/>
</dbReference>
<dbReference type="SUPFAM" id="SSF46894">
    <property type="entry name" value="C-terminal effector domain of the bipartite response regulators"/>
    <property type="match status" value="1"/>
</dbReference>
<dbReference type="OrthoDB" id="1523128at2"/>
<dbReference type="AlphaFoldDB" id="K1LG00"/>
<proteinExistence type="predicted"/>
<dbReference type="PROSITE" id="PS50005">
    <property type="entry name" value="TPR"/>
    <property type="match status" value="1"/>
</dbReference>
<keyword evidence="2" id="KW-0472">Membrane</keyword>
<dbReference type="InterPro" id="IPR011990">
    <property type="entry name" value="TPR-like_helical_dom_sf"/>
</dbReference>
<keyword evidence="2" id="KW-0812">Transmembrane</keyword>
<organism evidence="3 4">
    <name type="scientific">Cecembia lonarensis (strain CCUG 58316 / KCTC 22772 / LW9)</name>
    <dbReference type="NCBI Taxonomy" id="1225176"/>
    <lineage>
        <taxon>Bacteria</taxon>
        <taxon>Pseudomonadati</taxon>
        <taxon>Bacteroidota</taxon>
        <taxon>Cytophagia</taxon>
        <taxon>Cytophagales</taxon>
        <taxon>Cyclobacteriaceae</taxon>
        <taxon>Cecembia</taxon>
    </lineage>
</organism>
<dbReference type="GO" id="GO:0003677">
    <property type="term" value="F:DNA binding"/>
    <property type="evidence" value="ECO:0007669"/>
    <property type="project" value="InterPro"/>
</dbReference>
<sequence length="523" mass="59922">MAEIYRSFEPLEKQASEEMLIRALLDSVDNSLYIDFIQALKYAEKAYSLSQGLENIELKMFSTLKFATTYFYKGFYVQSINLSYELLDLSNRAKEPVWKAQAYILLGNHKLVNENFLEAESYYQRARTILNAFSGSDNPQVRHLEIKLYNNFGVINSKYGAYNKANEAFISGISLAKTDRKYVVDHARILSNMGDNLSSQGLFLEALAFYEKGIAVLGEGPDTVMKSMLYNALGKLYMDLNRYPEAIENFKLGFEMAKSAHAYSHLRHLSEGLSIVYGNLKMADSAFFYSNLSRSYFDSLRINQASDKMLIEELAGVFEQEKSELRFFYEKKQSFLLAMSIIFLLVIVLLIVKVIGNNQQQKGLEKLIVPHLSMRESDKDKGEEISDDHLANSKTVSKDQTVDIISPLSDKAGVMDDENLQGYLKKMLLEVNDARRNTFLREFEFNFARAYPGFIEKLNRTYPDLTPNDRRLCAFMKLQLATKEIAQITAQNNRAVEMGRIRLRKKLGLTNSGENLYSFFSNF</sequence>
<dbReference type="InterPro" id="IPR016032">
    <property type="entry name" value="Sig_transdc_resp-reg_C-effctor"/>
</dbReference>
<reference evidence="3 4" key="1">
    <citation type="journal article" date="2012" name="J. Bacteriol.">
        <title>Draft Genome Sequence of Cecembia lonarensis Strain LW9T, Isolated from Lonar Lake, a Haloalkaline Lake in India.</title>
        <authorList>
            <person name="Shivaji S."/>
            <person name="Ara S."/>
            <person name="Singh A."/>
            <person name="Pinnaka A.K."/>
        </authorList>
    </citation>
    <scope>NUCLEOTIDE SEQUENCE [LARGE SCALE GENOMIC DNA]</scope>
    <source>
        <strain evidence="3 4">LW9</strain>
    </source>
</reference>
<gene>
    <name evidence="3" type="ORF">B879_00163</name>
</gene>
<dbReference type="Gene3D" id="1.25.40.10">
    <property type="entry name" value="Tetratricopeptide repeat domain"/>
    <property type="match status" value="2"/>
</dbReference>
<dbReference type="SUPFAM" id="SSF48452">
    <property type="entry name" value="TPR-like"/>
    <property type="match status" value="2"/>
</dbReference>
<accession>K1LG00</accession>
<protein>
    <submittedName>
        <fullName evidence="3">Uncharacterized protein</fullName>
    </submittedName>
</protein>
<dbReference type="RefSeq" id="WP_009183217.1">
    <property type="nucleotide sequence ID" value="NZ_AMGM01000002.1"/>
</dbReference>
<name>K1LG00_CECL9</name>
<dbReference type="InterPro" id="IPR019734">
    <property type="entry name" value="TPR_rpt"/>
</dbReference>
<dbReference type="SMART" id="SM00028">
    <property type="entry name" value="TPR"/>
    <property type="match status" value="4"/>
</dbReference>
<dbReference type="EMBL" id="AMGM01000002">
    <property type="protein sequence ID" value="EKB51112.1"/>
    <property type="molecule type" value="Genomic_DNA"/>
</dbReference>
<dbReference type="GO" id="GO:0006355">
    <property type="term" value="P:regulation of DNA-templated transcription"/>
    <property type="evidence" value="ECO:0007669"/>
    <property type="project" value="InterPro"/>
</dbReference>
<keyword evidence="1" id="KW-0802">TPR repeat</keyword>
<keyword evidence="2" id="KW-1133">Transmembrane helix</keyword>
<feature type="transmembrane region" description="Helical" evidence="2">
    <location>
        <begin position="335"/>
        <end position="356"/>
    </location>
</feature>
<evidence type="ECO:0000256" key="2">
    <source>
        <dbReference type="SAM" id="Phobius"/>
    </source>
</evidence>
<evidence type="ECO:0000313" key="3">
    <source>
        <dbReference type="EMBL" id="EKB51112.1"/>
    </source>
</evidence>
<keyword evidence="4" id="KW-1185">Reference proteome</keyword>
<evidence type="ECO:0000256" key="1">
    <source>
        <dbReference type="PROSITE-ProRule" id="PRU00339"/>
    </source>
</evidence>
<feature type="repeat" description="TPR" evidence="1">
    <location>
        <begin position="227"/>
        <end position="260"/>
    </location>
</feature>
<dbReference type="Pfam" id="PF13424">
    <property type="entry name" value="TPR_12"/>
    <property type="match status" value="1"/>
</dbReference>
<evidence type="ECO:0000313" key="4">
    <source>
        <dbReference type="Proteomes" id="UP000004478"/>
    </source>
</evidence>
<comment type="caution">
    <text evidence="3">The sequence shown here is derived from an EMBL/GenBank/DDBJ whole genome shotgun (WGS) entry which is preliminary data.</text>
</comment>